<feature type="domain" description="LIM zinc-binding" evidence="7">
    <location>
        <begin position="482"/>
        <end position="540"/>
    </location>
</feature>
<dbReference type="PANTHER" id="PTHR24205:SF16">
    <property type="entry name" value="GH01042P-RELATED"/>
    <property type="match status" value="1"/>
</dbReference>
<evidence type="ECO:0000256" key="1">
    <source>
        <dbReference type="ARBA" id="ARBA00022723"/>
    </source>
</evidence>
<evidence type="ECO:0000256" key="4">
    <source>
        <dbReference type="ARBA" id="ARBA00023038"/>
    </source>
</evidence>
<dbReference type="Proteomes" id="UP000646827">
    <property type="component" value="Unassembled WGS sequence"/>
</dbReference>
<evidence type="ECO:0000313" key="8">
    <source>
        <dbReference type="EMBL" id="KAG2228125.1"/>
    </source>
</evidence>
<dbReference type="EMBL" id="JAEPRB010000002">
    <property type="protein sequence ID" value="KAG2228125.1"/>
    <property type="molecule type" value="Genomic_DNA"/>
</dbReference>
<evidence type="ECO:0000256" key="5">
    <source>
        <dbReference type="PROSITE-ProRule" id="PRU00125"/>
    </source>
</evidence>
<feature type="compositionally biased region" description="Low complexity" evidence="6">
    <location>
        <begin position="368"/>
        <end position="407"/>
    </location>
</feature>
<feature type="compositionally biased region" description="Polar residues" evidence="6">
    <location>
        <begin position="76"/>
        <end position="103"/>
    </location>
</feature>
<feature type="region of interest" description="Disordered" evidence="6">
    <location>
        <begin position="291"/>
        <end position="407"/>
    </location>
</feature>
<comment type="caution">
    <text evidence="8">The sequence shown here is derived from an EMBL/GenBank/DDBJ whole genome shotgun (WGS) entry which is preliminary data.</text>
</comment>
<feature type="domain" description="LIM zinc-binding" evidence="7">
    <location>
        <begin position="409"/>
        <end position="473"/>
    </location>
</feature>
<feature type="domain" description="LIM zinc-binding" evidence="7">
    <location>
        <begin position="601"/>
        <end position="666"/>
    </location>
</feature>
<name>A0A8H7VPD6_9FUNG</name>
<dbReference type="GO" id="GO:0005634">
    <property type="term" value="C:nucleus"/>
    <property type="evidence" value="ECO:0007669"/>
    <property type="project" value="TreeGrafter"/>
</dbReference>
<feature type="region of interest" description="Disordered" evidence="6">
    <location>
        <begin position="540"/>
        <end position="582"/>
    </location>
</feature>
<feature type="compositionally biased region" description="Low complexity" evidence="6">
    <location>
        <begin position="310"/>
        <end position="345"/>
    </location>
</feature>
<feature type="region of interest" description="Disordered" evidence="6">
    <location>
        <begin position="219"/>
        <end position="256"/>
    </location>
</feature>
<evidence type="ECO:0000256" key="2">
    <source>
        <dbReference type="ARBA" id="ARBA00022737"/>
    </source>
</evidence>
<organism evidence="8 9">
    <name type="scientific">Circinella minor</name>
    <dbReference type="NCBI Taxonomy" id="1195481"/>
    <lineage>
        <taxon>Eukaryota</taxon>
        <taxon>Fungi</taxon>
        <taxon>Fungi incertae sedis</taxon>
        <taxon>Mucoromycota</taxon>
        <taxon>Mucoromycotina</taxon>
        <taxon>Mucoromycetes</taxon>
        <taxon>Mucorales</taxon>
        <taxon>Lichtheimiaceae</taxon>
        <taxon>Circinella</taxon>
    </lineage>
</organism>
<dbReference type="InterPro" id="IPR036280">
    <property type="entry name" value="Multihaem_cyt_sf"/>
</dbReference>
<keyword evidence="3 5" id="KW-0862">Zinc</keyword>
<accession>A0A8H7VPD6</accession>
<evidence type="ECO:0000259" key="7">
    <source>
        <dbReference type="PROSITE" id="PS50023"/>
    </source>
</evidence>
<feature type="region of interest" description="Disordered" evidence="6">
    <location>
        <begin position="71"/>
        <end position="103"/>
    </location>
</feature>
<feature type="compositionally biased region" description="Polar residues" evidence="6">
    <location>
        <begin position="291"/>
        <end position="301"/>
    </location>
</feature>
<feature type="compositionally biased region" description="Polar residues" evidence="6">
    <location>
        <begin position="564"/>
        <end position="578"/>
    </location>
</feature>
<feature type="domain" description="LIM zinc-binding" evidence="7">
    <location>
        <begin position="153"/>
        <end position="215"/>
    </location>
</feature>
<dbReference type="PANTHER" id="PTHR24205">
    <property type="entry name" value="FOUR AND A HALF LIM DOMAINS PROTEIN"/>
    <property type="match status" value="1"/>
</dbReference>
<dbReference type="Pfam" id="PF00412">
    <property type="entry name" value="LIM"/>
    <property type="match status" value="4"/>
</dbReference>
<dbReference type="PROSITE" id="PS50023">
    <property type="entry name" value="LIM_DOMAIN_2"/>
    <property type="match status" value="4"/>
</dbReference>
<gene>
    <name evidence="8" type="ORF">INT45_009171</name>
</gene>
<keyword evidence="9" id="KW-1185">Reference proteome</keyword>
<protein>
    <recommendedName>
        <fullName evidence="7">LIM zinc-binding domain-containing protein</fullName>
    </recommendedName>
</protein>
<dbReference type="AlphaFoldDB" id="A0A8H7VPD6"/>
<dbReference type="SUPFAM" id="SSF48695">
    <property type="entry name" value="Multiheme cytochromes"/>
    <property type="match status" value="1"/>
</dbReference>
<evidence type="ECO:0000256" key="3">
    <source>
        <dbReference type="ARBA" id="ARBA00022833"/>
    </source>
</evidence>
<dbReference type="GO" id="GO:0046872">
    <property type="term" value="F:metal ion binding"/>
    <property type="evidence" value="ECO:0007669"/>
    <property type="project" value="UniProtKB-KW"/>
</dbReference>
<dbReference type="SMART" id="SM00132">
    <property type="entry name" value="LIM"/>
    <property type="match status" value="4"/>
</dbReference>
<reference evidence="8 9" key="1">
    <citation type="submission" date="2020-12" db="EMBL/GenBank/DDBJ databases">
        <title>Metabolic potential, ecology and presence of endohyphal bacteria is reflected in genomic diversity of Mucoromycotina.</title>
        <authorList>
            <person name="Muszewska A."/>
            <person name="Okrasinska A."/>
            <person name="Steczkiewicz K."/>
            <person name="Drgas O."/>
            <person name="Orlowska M."/>
            <person name="Perlinska-Lenart U."/>
            <person name="Aleksandrzak-Piekarczyk T."/>
            <person name="Szatraj K."/>
            <person name="Zielenkiewicz U."/>
            <person name="Pilsyk S."/>
            <person name="Malc E."/>
            <person name="Mieczkowski P."/>
            <person name="Kruszewska J.S."/>
            <person name="Biernat P."/>
            <person name="Pawlowska J."/>
        </authorList>
    </citation>
    <scope>NUCLEOTIDE SEQUENCE [LARGE SCALE GENOMIC DNA]</scope>
    <source>
        <strain evidence="8 9">CBS 142.35</strain>
    </source>
</reference>
<evidence type="ECO:0000313" key="9">
    <source>
        <dbReference type="Proteomes" id="UP000646827"/>
    </source>
</evidence>
<feature type="compositionally biased region" description="Low complexity" evidence="6">
    <location>
        <begin position="542"/>
        <end position="556"/>
    </location>
</feature>
<keyword evidence="1 5" id="KW-0479">Metal-binding</keyword>
<proteinExistence type="predicted"/>
<dbReference type="CDD" id="cd08368">
    <property type="entry name" value="LIM"/>
    <property type="match status" value="3"/>
</dbReference>
<keyword evidence="2" id="KW-0677">Repeat</keyword>
<dbReference type="InterPro" id="IPR001781">
    <property type="entry name" value="Znf_LIM"/>
</dbReference>
<dbReference type="PROSITE" id="PS00478">
    <property type="entry name" value="LIM_DOMAIN_1"/>
    <property type="match status" value="3"/>
</dbReference>
<keyword evidence="4 5" id="KW-0440">LIM domain</keyword>
<dbReference type="GO" id="GO:0003712">
    <property type="term" value="F:transcription coregulator activity"/>
    <property type="evidence" value="ECO:0007669"/>
    <property type="project" value="TreeGrafter"/>
</dbReference>
<sequence>MMCCNRCGDILSSGKCRKCGGRPVASIIASSGLNSPTIGKDASVKIADKWQSQYANGILGSQHTVFDTKEHREPITVQSTTSTPLRSSTNNKRNSIPESLLNGSPYKQQNPLSLSLQNNCTNCNKKLQYDTPSYIETGSHYCKECHVSLFSKGPCSKCKNPVFHQRDIFIEHDTQVWHKDCFRCHNCFITLSNAPMVDLKARPCCERCLMAQSGEARQSRQAKLSYPGTMSSSTNGGGDGDSTAASTPVLSSPLRDTVSSAGSAAFCLPRTPPPSRPRIDSVLFNHYQKSIQNEPQPTRNATPPLPPLTPSTLSPAGSIRSSASASPVSVNSVSPSPSPLSYSTSGTYTKMDSSTTPPPPSTSRPRRLSQQLQHIVNKTPVTSLSSTPPPSSSSTKKPTKKSSSTSIKKTCTGCNEIIIGTKMKLATAEGDMWYHHNCLICAGCQGSFTDSRCVRDGDNKIYHPKCQPLPSNVPQDEQLPRYQCHGCKQSIKEKCYTIGSRTYHPQCFRCFQCHDMLPPEFYEAYNEPHCEACINNSNANDTSPSRRSSMQTSSPRIPLRNNPKPFNSTSTPLLTSQRSLDHPSSVLMHRTRALPKLGGAKMCPRCHTSIAIMDEVKGPKATRWHRKCLRCAGCSKQMDMGARMSQDADGVWLVHCRECMNNAGSKTRFVR</sequence>
<dbReference type="SUPFAM" id="SSF57716">
    <property type="entry name" value="Glucocorticoid receptor-like (DNA-binding domain)"/>
    <property type="match status" value="1"/>
</dbReference>
<dbReference type="OrthoDB" id="1112565at2759"/>
<evidence type="ECO:0000256" key="6">
    <source>
        <dbReference type="SAM" id="MobiDB-lite"/>
    </source>
</evidence>
<dbReference type="Gene3D" id="2.10.110.10">
    <property type="entry name" value="Cysteine Rich Protein"/>
    <property type="match status" value="4"/>
</dbReference>